<dbReference type="SMART" id="SM00408">
    <property type="entry name" value="IGc2"/>
    <property type="match status" value="4"/>
</dbReference>
<keyword evidence="2" id="KW-1015">Disulfide bond</keyword>
<sequence>MVYLGPSVLLESVLVSAAVCVPLYQRYFQPAGSAPTLQLRVTVSPVTTSPLGESRCFSPLPGHSFLKVTSGYKASQSCRAMRDLQTARGRKQNMYAFATATLGLVLILFVRDTETSAQVVLITDPQRSNVILWETVYLTCEVRNSALSNRWKLSWKRRRGGVETTLSSAAGEGFSTYFLNKVVQSDSALYWCEATAGYRRMISSTHSLTVTPPPPAVLTLEPARRTFYPSEKVTLKCDIQNGHIRWTYLWYRDRASLGGAGSGSGSEFTIPALDLSHGGSYYCRGQTPGRAVYTEKSDYVTLAVDGNAPKPLLTLDSPSGEVVTGDTVTLSCRVGADPAGWKYLWYRGTQTAALTSTDSSSTDGPRYTIRSAVESHRGEYWCRAGRGSGPFYTLYSASLKLDITAVPPMVLTLQTGWTNIFNGEGVTLHCDIQDSSPVWMYRWYRDGQELPVDTTKDAYEILSADQSDSGTYACKGQHKERVLYTGSSNMIELKVSGNAPKPLLTLDSPSGEVITGDTVTLSCRVGADPAGWKYLWYRGTQTAALTSTDSSSTDGPRYTIRSAAESHRGEYWCRAGRGSGPFYTLYSASLKLDITVHPPTEPALETIREFCVLPPKEDL</sequence>
<accession>A0A9Q1D4B9</accession>
<evidence type="ECO:0000256" key="1">
    <source>
        <dbReference type="ARBA" id="ARBA00022729"/>
    </source>
</evidence>
<feature type="domain" description="Ig-like" evidence="4">
    <location>
        <begin position="408"/>
        <end position="496"/>
    </location>
</feature>
<keyword evidence="6" id="KW-1185">Reference proteome</keyword>
<dbReference type="InterPro" id="IPR003599">
    <property type="entry name" value="Ig_sub"/>
</dbReference>
<dbReference type="GO" id="GO:0009897">
    <property type="term" value="C:external side of plasma membrane"/>
    <property type="evidence" value="ECO:0007669"/>
    <property type="project" value="TreeGrafter"/>
</dbReference>
<feature type="chain" id="PRO_5040275945" description="Ig-like domain-containing protein" evidence="3">
    <location>
        <begin position="21"/>
        <end position="619"/>
    </location>
</feature>
<evidence type="ECO:0000313" key="5">
    <source>
        <dbReference type="EMBL" id="KAJ8258421.1"/>
    </source>
</evidence>
<evidence type="ECO:0000256" key="3">
    <source>
        <dbReference type="SAM" id="SignalP"/>
    </source>
</evidence>
<dbReference type="Gene3D" id="2.60.40.10">
    <property type="entry name" value="Immunoglobulins"/>
    <property type="match status" value="5"/>
</dbReference>
<dbReference type="Proteomes" id="UP001152803">
    <property type="component" value="Unassembled WGS sequence"/>
</dbReference>
<evidence type="ECO:0000256" key="2">
    <source>
        <dbReference type="ARBA" id="ARBA00023157"/>
    </source>
</evidence>
<evidence type="ECO:0000259" key="4">
    <source>
        <dbReference type="PROSITE" id="PS50835"/>
    </source>
</evidence>
<evidence type="ECO:0000313" key="6">
    <source>
        <dbReference type="Proteomes" id="UP001152803"/>
    </source>
</evidence>
<proteinExistence type="predicted"/>
<feature type="domain" description="Ig-like" evidence="4">
    <location>
        <begin position="311"/>
        <end position="398"/>
    </location>
</feature>
<gene>
    <name evidence="5" type="ORF">COCON_G00174330</name>
</gene>
<organism evidence="5 6">
    <name type="scientific">Conger conger</name>
    <name type="common">Conger eel</name>
    <name type="synonym">Muraena conger</name>
    <dbReference type="NCBI Taxonomy" id="82655"/>
    <lineage>
        <taxon>Eukaryota</taxon>
        <taxon>Metazoa</taxon>
        <taxon>Chordata</taxon>
        <taxon>Craniata</taxon>
        <taxon>Vertebrata</taxon>
        <taxon>Euteleostomi</taxon>
        <taxon>Actinopterygii</taxon>
        <taxon>Neopterygii</taxon>
        <taxon>Teleostei</taxon>
        <taxon>Anguilliformes</taxon>
        <taxon>Congridae</taxon>
        <taxon>Conger</taxon>
    </lineage>
</organism>
<dbReference type="SUPFAM" id="SSF48726">
    <property type="entry name" value="Immunoglobulin"/>
    <property type="match status" value="5"/>
</dbReference>
<dbReference type="SMART" id="SM00409">
    <property type="entry name" value="IG"/>
    <property type="match status" value="5"/>
</dbReference>
<dbReference type="GO" id="GO:0006955">
    <property type="term" value="P:immune response"/>
    <property type="evidence" value="ECO:0007669"/>
    <property type="project" value="TreeGrafter"/>
</dbReference>
<reference evidence="5" key="1">
    <citation type="journal article" date="2023" name="Science">
        <title>Genome structures resolve the early diversification of teleost fishes.</title>
        <authorList>
            <person name="Parey E."/>
            <person name="Louis A."/>
            <person name="Montfort J."/>
            <person name="Bouchez O."/>
            <person name="Roques C."/>
            <person name="Iampietro C."/>
            <person name="Lluch J."/>
            <person name="Castinel A."/>
            <person name="Donnadieu C."/>
            <person name="Desvignes T."/>
            <person name="Floi Bucao C."/>
            <person name="Jouanno E."/>
            <person name="Wen M."/>
            <person name="Mejri S."/>
            <person name="Dirks R."/>
            <person name="Jansen H."/>
            <person name="Henkel C."/>
            <person name="Chen W.J."/>
            <person name="Zahm M."/>
            <person name="Cabau C."/>
            <person name="Klopp C."/>
            <person name="Thompson A.W."/>
            <person name="Robinson-Rechavi M."/>
            <person name="Braasch I."/>
            <person name="Lecointre G."/>
            <person name="Bobe J."/>
            <person name="Postlethwait J.H."/>
            <person name="Berthelot C."/>
            <person name="Roest Crollius H."/>
            <person name="Guiguen Y."/>
        </authorList>
    </citation>
    <scope>NUCLEOTIDE SEQUENCE</scope>
    <source>
        <strain evidence="5">Concon-B</strain>
    </source>
</reference>
<dbReference type="GO" id="GO:0007166">
    <property type="term" value="P:cell surface receptor signaling pathway"/>
    <property type="evidence" value="ECO:0007669"/>
    <property type="project" value="TreeGrafter"/>
</dbReference>
<dbReference type="InterPro" id="IPR013783">
    <property type="entry name" value="Ig-like_fold"/>
</dbReference>
<dbReference type="EMBL" id="JAFJMO010000013">
    <property type="protein sequence ID" value="KAJ8258421.1"/>
    <property type="molecule type" value="Genomic_DNA"/>
</dbReference>
<dbReference type="Pfam" id="PF13927">
    <property type="entry name" value="Ig_3"/>
    <property type="match status" value="2"/>
</dbReference>
<dbReference type="PANTHER" id="PTHR11481:SF112">
    <property type="entry name" value="FC RECEPTOR-LIKE PROTEIN 4-RELATED"/>
    <property type="match status" value="1"/>
</dbReference>
<dbReference type="InterPro" id="IPR007110">
    <property type="entry name" value="Ig-like_dom"/>
</dbReference>
<feature type="domain" description="Ig-like" evidence="4">
    <location>
        <begin position="502"/>
        <end position="589"/>
    </location>
</feature>
<dbReference type="Pfam" id="PF13895">
    <property type="entry name" value="Ig_2"/>
    <property type="match status" value="2"/>
</dbReference>
<dbReference type="GO" id="GO:0004888">
    <property type="term" value="F:transmembrane signaling receptor activity"/>
    <property type="evidence" value="ECO:0007669"/>
    <property type="project" value="TreeGrafter"/>
</dbReference>
<dbReference type="PANTHER" id="PTHR11481">
    <property type="entry name" value="IMMUNOGLOBULIN FC RECEPTOR"/>
    <property type="match status" value="1"/>
</dbReference>
<dbReference type="OrthoDB" id="6151406at2759"/>
<name>A0A9Q1D4B9_CONCO</name>
<keyword evidence="1 3" id="KW-0732">Signal</keyword>
<feature type="signal peptide" evidence="3">
    <location>
        <begin position="1"/>
        <end position="20"/>
    </location>
</feature>
<dbReference type="AlphaFoldDB" id="A0A9Q1D4B9"/>
<dbReference type="InterPro" id="IPR050488">
    <property type="entry name" value="Ig_Fc_receptor"/>
</dbReference>
<protein>
    <recommendedName>
        <fullName evidence="4">Ig-like domain-containing protein</fullName>
    </recommendedName>
</protein>
<feature type="domain" description="Ig-like" evidence="4">
    <location>
        <begin position="117"/>
        <end position="211"/>
    </location>
</feature>
<dbReference type="PROSITE" id="PS50835">
    <property type="entry name" value="IG_LIKE"/>
    <property type="match status" value="5"/>
</dbReference>
<dbReference type="InterPro" id="IPR003598">
    <property type="entry name" value="Ig_sub2"/>
</dbReference>
<comment type="caution">
    <text evidence="5">The sequence shown here is derived from an EMBL/GenBank/DDBJ whole genome shotgun (WGS) entry which is preliminary data.</text>
</comment>
<feature type="domain" description="Ig-like" evidence="4">
    <location>
        <begin position="215"/>
        <end position="301"/>
    </location>
</feature>
<dbReference type="InterPro" id="IPR036179">
    <property type="entry name" value="Ig-like_dom_sf"/>
</dbReference>